<reference evidence="3" key="1">
    <citation type="journal article" date="2019" name="Int. J. Syst. Evol. Microbiol.">
        <title>The Global Catalogue of Microorganisms (GCM) 10K type strain sequencing project: providing services to taxonomists for standard genome sequencing and annotation.</title>
        <authorList>
            <consortium name="The Broad Institute Genomics Platform"/>
            <consortium name="The Broad Institute Genome Sequencing Center for Infectious Disease"/>
            <person name="Wu L."/>
            <person name="Ma J."/>
        </authorList>
    </citation>
    <scope>NUCLEOTIDE SEQUENCE [LARGE SCALE GENOMIC DNA]</scope>
    <source>
        <strain evidence="3">KCTC 12848</strain>
    </source>
</reference>
<evidence type="ECO:0000259" key="1">
    <source>
        <dbReference type="PROSITE" id="PS50104"/>
    </source>
</evidence>
<dbReference type="Gene3D" id="3.40.50.10140">
    <property type="entry name" value="Toll/interleukin-1 receptor homology (TIR) domain"/>
    <property type="match status" value="1"/>
</dbReference>
<dbReference type="RefSeq" id="WP_344041208.1">
    <property type="nucleotide sequence ID" value="NZ_BAAAKE010000028.1"/>
</dbReference>
<accession>A0ABV9XTG8</accession>
<evidence type="ECO:0000313" key="3">
    <source>
        <dbReference type="Proteomes" id="UP001595833"/>
    </source>
</evidence>
<feature type="domain" description="TIR" evidence="1">
    <location>
        <begin position="1"/>
        <end position="132"/>
    </location>
</feature>
<proteinExistence type="predicted"/>
<dbReference type="Proteomes" id="UP001595833">
    <property type="component" value="Unassembled WGS sequence"/>
</dbReference>
<keyword evidence="2" id="KW-0675">Receptor</keyword>
<gene>
    <name evidence="2" type="ORF">ACFPFM_05685</name>
</gene>
<organism evidence="2 3">
    <name type="scientific">Saccharothrix xinjiangensis</name>
    <dbReference type="NCBI Taxonomy" id="204798"/>
    <lineage>
        <taxon>Bacteria</taxon>
        <taxon>Bacillati</taxon>
        <taxon>Actinomycetota</taxon>
        <taxon>Actinomycetes</taxon>
        <taxon>Pseudonocardiales</taxon>
        <taxon>Pseudonocardiaceae</taxon>
        <taxon>Saccharothrix</taxon>
    </lineage>
</organism>
<evidence type="ECO:0000313" key="2">
    <source>
        <dbReference type="EMBL" id="MFC5053248.1"/>
    </source>
</evidence>
<sequence>MTKIFLSYRSEEDAYAAVLLDEKLSEVVGRENVFRASRSVAPGESYAEAIMEALRLCDTVLVIIGRTWQGRIEENGDRASPDEDDWVRVEVATALRHGKRVIPLLLSRTSRLSAHDLPDDISELAFKQYLKFEHRTTDVDLALLLKALGLPTPLVGEPQPPPPASNPVPGFSIRREVGWDGNVEVDVVRRGRDGAVLGRLSGHAGTADLARMAAMIAQPLPGEVETGHDP</sequence>
<dbReference type="InterPro" id="IPR000157">
    <property type="entry name" value="TIR_dom"/>
</dbReference>
<protein>
    <submittedName>
        <fullName evidence="2">Toll/interleukin-1 receptor domain-containing protein</fullName>
    </submittedName>
</protein>
<name>A0ABV9XTG8_9PSEU</name>
<comment type="caution">
    <text evidence="2">The sequence shown here is derived from an EMBL/GenBank/DDBJ whole genome shotgun (WGS) entry which is preliminary data.</text>
</comment>
<dbReference type="Pfam" id="PF13676">
    <property type="entry name" value="TIR_2"/>
    <property type="match status" value="1"/>
</dbReference>
<keyword evidence="3" id="KW-1185">Reference proteome</keyword>
<dbReference type="InterPro" id="IPR035897">
    <property type="entry name" value="Toll_tir_struct_dom_sf"/>
</dbReference>
<dbReference type="PROSITE" id="PS50104">
    <property type="entry name" value="TIR"/>
    <property type="match status" value="1"/>
</dbReference>
<dbReference type="SUPFAM" id="SSF52200">
    <property type="entry name" value="Toll/Interleukin receptor TIR domain"/>
    <property type="match status" value="1"/>
</dbReference>
<dbReference type="EMBL" id="JBHSJB010000005">
    <property type="protein sequence ID" value="MFC5053248.1"/>
    <property type="molecule type" value="Genomic_DNA"/>
</dbReference>